<keyword evidence="1" id="KW-1133">Transmembrane helix</keyword>
<accession>I6T809</accession>
<dbReference type="Proteomes" id="UP000002895">
    <property type="component" value="Chromosome"/>
</dbReference>
<dbReference type="KEGG" id="ehr:EHR_01670"/>
<dbReference type="PATRIC" id="fig|768486.3.peg.321"/>
<dbReference type="EMBL" id="CP003504">
    <property type="protein sequence ID" value="AFM69324.1"/>
    <property type="molecule type" value="Genomic_DNA"/>
</dbReference>
<name>I6T809_ENTHA</name>
<keyword evidence="1" id="KW-0812">Transmembrane</keyword>
<proteinExistence type="predicted"/>
<dbReference type="AlphaFoldDB" id="I6T809"/>
<evidence type="ECO:0000313" key="2">
    <source>
        <dbReference type="EMBL" id="AFM69324.1"/>
    </source>
</evidence>
<gene>
    <name evidence="2" type="ordered locus">EHR_01670</name>
</gene>
<keyword evidence="1" id="KW-0472">Membrane</keyword>
<protein>
    <submittedName>
        <fullName evidence="2">Uncharacterized protein</fullName>
    </submittedName>
</protein>
<evidence type="ECO:0000256" key="1">
    <source>
        <dbReference type="SAM" id="Phobius"/>
    </source>
</evidence>
<dbReference type="HOGENOM" id="CLU_3079632_0_0_9"/>
<evidence type="ECO:0000313" key="3">
    <source>
        <dbReference type="Proteomes" id="UP000002895"/>
    </source>
</evidence>
<feature type="transmembrane region" description="Helical" evidence="1">
    <location>
        <begin position="7"/>
        <end position="27"/>
    </location>
</feature>
<keyword evidence="3" id="KW-1185">Reference proteome</keyword>
<reference evidence="2 3" key="1">
    <citation type="journal article" date="2012" name="J. Bacteriol.">
        <title>Genome sequence of Enterococcus hirae (Streptococcus faecalis) ATCC 9790, a model organism for the study of ion transport, bioenergetics, and copper homeostasis.</title>
        <authorList>
            <person name="Gaechter T."/>
            <person name="Wunderlin C."/>
            <person name="Schmidheini T."/>
            <person name="Solioz M."/>
        </authorList>
    </citation>
    <scope>NUCLEOTIDE SEQUENCE [LARGE SCALE GENOMIC DNA]</scope>
    <source>
        <strain evidence="3">ATCC 9790 / DSM 20160 / JCM 8729 / LMG 6399 / NBRC 3181 / NCIMB 6459 / NCDO 1258 / NCTC 12367 / WDCM 00089 / R</strain>
    </source>
</reference>
<sequence length="52" mass="6134">MIAIFVYNILLIILYSITMTFAIYAYLKEKTTYFSGSVCIWHSSFLITRLFI</sequence>
<organism evidence="2 3">
    <name type="scientific">Enterococcus hirae (strain ATCC 9790 / DSM 20160 / JCM 8729 / LMG 6399 / NBRC 3181 / NCIMB 6459 / NCDO 1258 / NCTC 12367 / WDCM 00089 / R)</name>
    <dbReference type="NCBI Taxonomy" id="768486"/>
    <lineage>
        <taxon>Bacteria</taxon>
        <taxon>Bacillati</taxon>
        <taxon>Bacillota</taxon>
        <taxon>Bacilli</taxon>
        <taxon>Lactobacillales</taxon>
        <taxon>Enterococcaceae</taxon>
        <taxon>Enterococcus</taxon>
    </lineage>
</organism>